<gene>
    <name evidence="2" type="ORF">A4R43_04265</name>
</gene>
<protein>
    <recommendedName>
        <fullName evidence="4">Secreted protein</fullName>
    </recommendedName>
</protein>
<dbReference type="RefSeq" id="WP_113691103.1">
    <property type="nucleotide sequence ID" value="NZ_CP015163.1"/>
</dbReference>
<keyword evidence="1" id="KW-0732">Signal</keyword>
<proteinExistence type="predicted"/>
<sequence>MASTKWNRVVATVAATSAVMGLGLLAPGVASAASFKVDGHATTGIKHANVNITQVRTGDIAINYTNGIGWGGNQVLFLRLVHCNSKKPFADTRVIQGHGTYNLGRSVKKNTCFDIEYRAEKDPAPNPYWAGTVSIP</sequence>
<evidence type="ECO:0000313" key="2">
    <source>
        <dbReference type="EMBL" id="AXB41839.1"/>
    </source>
</evidence>
<dbReference type="Proteomes" id="UP000250434">
    <property type="component" value="Chromosome"/>
</dbReference>
<name>A0A344L1B5_9PSEU</name>
<feature type="signal peptide" evidence="1">
    <location>
        <begin position="1"/>
        <end position="32"/>
    </location>
</feature>
<evidence type="ECO:0008006" key="4">
    <source>
        <dbReference type="Google" id="ProtNLM"/>
    </source>
</evidence>
<keyword evidence="3" id="KW-1185">Reference proteome</keyword>
<evidence type="ECO:0000313" key="3">
    <source>
        <dbReference type="Proteomes" id="UP000250434"/>
    </source>
</evidence>
<feature type="chain" id="PRO_5016582962" description="Secreted protein" evidence="1">
    <location>
        <begin position="33"/>
        <end position="136"/>
    </location>
</feature>
<reference evidence="2 3" key="1">
    <citation type="submission" date="2016-04" db="EMBL/GenBank/DDBJ databases">
        <title>Complete genome sequence and analysis of deep-sea sediment isolate, Amycolatopsis sp. WP1.</title>
        <authorList>
            <person name="Wang H."/>
            <person name="Chen S."/>
            <person name="Wu Q."/>
        </authorList>
    </citation>
    <scope>NUCLEOTIDE SEQUENCE [LARGE SCALE GENOMIC DNA]</scope>
    <source>
        <strain evidence="2 3">WP1</strain>
    </source>
</reference>
<accession>A0A344L1B5</accession>
<dbReference type="KEGG" id="aab:A4R43_04265"/>
<organism evidence="2 3">
    <name type="scientific">Amycolatopsis albispora</name>
    <dbReference type="NCBI Taxonomy" id="1804986"/>
    <lineage>
        <taxon>Bacteria</taxon>
        <taxon>Bacillati</taxon>
        <taxon>Actinomycetota</taxon>
        <taxon>Actinomycetes</taxon>
        <taxon>Pseudonocardiales</taxon>
        <taxon>Pseudonocardiaceae</taxon>
        <taxon>Amycolatopsis</taxon>
    </lineage>
</organism>
<dbReference type="EMBL" id="CP015163">
    <property type="protein sequence ID" value="AXB41839.1"/>
    <property type="molecule type" value="Genomic_DNA"/>
</dbReference>
<dbReference type="AlphaFoldDB" id="A0A344L1B5"/>
<evidence type="ECO:0000256" key="1">
    <source>
        <dbReference type="SAM" id="SignalP"/>
    </source>
</evidence>